<protein>
    <submittedName>
        <fullName evidence="1">Uncharacterized protein</fullName>
    </submittedName>
</protein>
<reference evidence="1" key="1">
    <citation type="journal article" date="2014" name="Front. Microbiol.">
        <title>High frequency of phylogenetically diverse reductive dehalogenase-homologous genes in deep subseafloor sedimentary metagenomes.</title>
        <authorList>
            <person name="Kawai M."/>
            <person name="Futagami T."/>
            <person name="Toyoda A."/>
            <person name="Takaki Y."/>
            <person name="Nishi S."/>
            <person name="Hori S."/>
            <person name="Arai W."/>
            <person name="Tsubouchi T."/>
            <person name="Morono Y."/>
            <person name="Uchiyama I."/>
            <person name="Ito T."/>
            <person name="Fujiyama A."/>
            <person name="Inagaki F."/>
            <person name="Takami H."/>
        </authorList>
    </citation>
    <scope>NUCLEOTIDE SEQUENCE</scope>
    <source>
        <strain evidence="1">Expedition CK06-06</strain>
    </source>
</reference>
<accession>X0XMD2</accession>
<name>X0XMD2_9ZZZZ</name>
<dbReference type="EMBL" id="BARS01037433">
    <property type="protein sequence ID" value="GAG26121.1"/>
    <property type="molecule type" value="Genomic_DNA"/>
</dbReference>
<proteinExistence type="predicted"/>
<sequence>MNWHQTYQLPDVELIEIIERWQLAQSQVSTTVSGQPSESGTVIISTTSVSGVDDITTDIMPISLGKGYLFIITIMINDHLPEKNTKILRLTASFKNIQGVLTQIGYTDILELGDPALNAIHAALTINQSASNIAIELTGLTGLDIDWGCKIYKEVL</sequence>
<evidence type="ECO:0000313" key="1">
    <source>
        <dbReference type="EMBL" id="GAG26121.1"/>
    </source>
</evidence>
<comment type="caution">
    <text evidence="1">The sequence shown here is derived from an EMBL/GenBank/DDBJ whole genome shotgun (WGS) entry which is preliminary data.</text>
</comment>
<gene>
    <name evidence="1" type="ORF">S01H1_57401</name>
</gene>
<organism evidence="1">
    <name type="scientific">marine sediment metagenome</name>
    <dbReference type="NCBI Taxonomy" id="412755"/>
    <lineage>
        <taxon>unclassified sequences</taxon>
        <taxon>metagenomes</taxon>
        <taxon>ecological metagenomes</taxon>
    </lineage>
</organism>
<dbReference type="AlphaFoldDB" id="X0XMD2"/>